<proteinExistence type="predicted"/>
<dbReference type="RefSeq" id="WP_257595073.1">
    <property type="nucleotide sequence ID" value="NZ_JANKHH010000003.1"/>
</dbReference>
<accession>A0ABT1XNS1</accession>
<dbReference type="EMBL" id="JANKHH010000003">
    <property type="protein sequence ID" value="MCR2833304.1"/>
    <property type="molecule type" value="Genomic_DNA"/>
</dbReference>
<keyword evidence="2" id="KW-1185">Reference proteome</keyword>
<gene>
    <name evidence="1" type="ORF">NSO95_05055</name>
</gene>
<organism evidence="1 2">
    <name type="scientific">Parerythrobacter lacustris</name>
    <dbReference type="NCBI Taxonomy" id="2969984"/>
    <lineage>
        <taxon>Bacteria</taxon>
        <taxon>Pseudomonadati</taxon>
        <taxon>Pseudomonadota</taxon>
        <taxon>Alphaproteobacteria</taxon>
        <taxon>Sphingomonadales</taxon>
        <taxon>Erythrobacteraceae</taxon>
        <taxon>Parerythrobacter</taxon>
    </lineage>
</organism>
<dbReference type="InterPro" id="IPR025245">
    <property type="entry name" value="DUF4197"/>
</dbReference>
<sequence>MTDIVASSLNRRVFIVGASAASALALSGCNTIPGYSLTDAVRRLLLLSSERAFVRLTAPGGYWDQQVARIGLGSIMGTRGDILSSILTSALFKNQLEDAFADLAVQGAESAAPIVADAVRVVGGSAAEQLIRGGPTAATGFLRGELGNRLVEAMVPELGQAIRVAQDPVIGQAIARLSGVDVSGVASRFSATINDAIWNEMGIEESAIRSNPRATNDPLLIGVFGLGNL</sequence>
<evidence type="ECO:0000313" key="1">
    <source>
        <dbReference type="EMBL" id="MCR2833304.1"/>
    </source>
</evidence>
<dbReference type="PROSITE" id="PS51318">
    <property type="entry name" value="TAT"/>
    <property type="match status" value="1"/>
</dbReference>
<protein>
    <submittedName>
        <fullName evidence="1">DUF4197 domain-containing protein</fullName>
    </submittedName>
</protein>
<dbReference type="Proteomes" id="UP001206067">
    <property type="component" value="Unassembled WGS sequence"/>
</dbReference>
<comment type="caution">
    <text evidence="1">The sequence shown here is derived from an EMBL/GenBank/DDBJ whole genome shotgun (WGS) entry which is preliminary data.</text>
</comment>
<evidence type="ECO:0000313" key="2">
    <source>
        <dbReference type="Proteomes" id="UP001206067"/>
    </source>
</evidence>
<reference evidence="1 2" key="1">
    <citation type="submission" date="2022-08" db="EMBL/GenBank/DDBJ databases">
        <title>Polyphasic taxonomy analysis of Qipengyuania sp.RS5-5.</title>
        <authorList>
            <person name="Xamxidin M."/>
            <person name="Wu M."/>
        </authorList>
    </citation>
    <scope>NUCLEOTIDE SEQUENCE [LARGE SCALE GENOMIC DNA]</scope>
    <source>
        <strain evidence="1 2">RS5-5</strain>
    </source>
</reference>
<dbReference type="InterPro" id="IPR006311">
    <property type="entry name" value="TAT_signal"/>
</dbReference>
<dbReference type="Pfam" id="PF13852">
    <property type="entry name" value="DUF4197"/>
    <property type="match status" value="1"/>
</dbReference>
<name>A0ABT1XNS1_9SPHN</name>